<evidence type="ECO:0000313" key="2">
    <source>
        <dbReference type="EMBL" id="KAL3125481.1"/>
    </source>
</evidence>
<keyword evidence="3" id="KW-1185">Reference proteome</keyword>
<organism evidence="2 3">
    <name type="scientific">Heterodera trifolii</name>
    <dbReference type="NCBI Taxonomy" id="157864"/>
    <lineage>
        <taxon>Eukaryota</taxon>
        <taxon>Metazoa</taxon>
        <taxon>Ecdysozoa</taxon>
        <taxon>Nematoda</taxon>
        <taxon>Chromadorea</taxon>
        <taxon>Rhabditida</taxon>
        <taxon>Tylenchina</taxon>
        <taxon>Tylenchomorpha</taxon>
        <taxon>Tylenchoidea</taxon>
        <taxon>Heteroderidae</taxon>
        <taxon>Heteroderinae</taxon>
        <taxon>Heterodera</taxon>
    </lineage>
</organism>
<dbReference type="Gene3D" id="1.20.58.760">
    <property type="entry name" value="Peptidase M41"/>
    <property type="match status" value="1"/>
</dbReference>
<feature type="signal peptide" evidence="1">
    <location>
        <begin position="1"/>
        <end position="33"/>
    </location>
</feature>
<dbReference type="Proteomes" id="UP001620626">
    <property type="component" value="Unassembled WGS sequence"/>
</dbReference>
<sequence>MLNLCKRWPNLFSVMKIQTFLLLFDFSCGTATAEEHAEQQKKQQLAWLKLCHCSCQMIILVVVLLGSCPDGQTYLARTSYSIEENDKNGVIRTIALIRTDKSNVHAHFSARLRVTIVPCCNLWAHLKKVFKVEHRILIARHEAGHIAANWLHKYGCRCQYITIIPDATTYGHTSIDGMDFYNANQMNALQQYKSTQGSGEGLRRTEKIMNRISELHEAKFNYLTKMFSKPEIRQKIEALANTLLEKDTLQCAEVDRLLGKHASSLWG</sequence>
<name>A0ABD2MD81_9BILA</name>
<evidence type="ECO:0000256" key="1">
    <source>
        <dbReference type="SAM" id="SignalP"/>
    </source>
</evidence>
<comment type="caution">
    <text evidence="2">The sequence shown here is derived from an EMBL/GenBank/DDBJ whole genome shotgun (WGS) entry which is preliminary data.</text>
</comment>
<reference evidence="2 3" key="1">
    <citation type="submission" date="2024-10" db="EMBL/GenBank/DDBJ databases">
        <authorList>
            <person name="Kim D."/>
        </authorList>
    </citation>
    <scope>NUCLEOTIDE SEQUENCE [LARGE SCALE GENOMIC DNA]</scope>
    <source>
        <strain evidence="2">BH-2024</strain>
    </source>
</reference>
<keyword evidence="1" id="KW-0732">Signal</keyword>
<dbReference type="EMBL" id="JBICBT010000031">
    <property type="protein sequence ID" value="KAL3125481.1"/>
    <property type="molecule type" value="Genomic_DNA"/>
</dbReference>
<proteinExistence type="predicted"/>
<accession>A0ABD2MD81</accession>
<protein>
    <submittedName>
        <fullName evidence="2">Uncharacterized protein</fullName>
    </submittedName>
</protein>
<evidence type="ECO:0000313" key="3">
    <source>
        <dbReference type="Proteomes" id="UP001620626"/>
    </source>
</evidence>
<feature type="chain" id="PRO_5044747209" evidence="1">
    <location>
        <begin position="34"/>
        <end position="267"/>
    </location>
</feature>
<dbReference type="InterPro" id="IPR037219">
    <property type="entry name" value="Peptidase_M41-like"/>
</dbReference>
<dbReference type="SUPFAM" id="SSF140990">
    <property type="entry name" value="FtsH protease domain-like"/>
    <property type="match status" value="1"/>
</dbReference>
<gene>
    <name evidence="2" type="ORF">niasHT_009930</name>
</gene>
<dbReference type="AlphaFoldDB" id="A0ABD2MD81"/>